<dbReference type="GO" id="GO:0051666">
    <property type="term" value="P:actin cortical patch localization"/>
    <property type="evidence" value="ECO:0007669"/>
    <property type="project" value="TreeGrafter"/>
</dbReference>
<evidence type="ECO:0000256" key="3">
    <source>
        <dbReference type="SAM" id="MobiDB-lite"/>
    </source>
</evidence>
<evidence type="ECO:0000313" key="6">
    <source>
        <dbReference type="Proteomes" id="UP000027361"/>
    </source>
</evidence>
<feature type="compositionally biased region" description="Low complexity" evidence="3">
    <location>
        <begin position="399"/>
        <end position="418"/>
    </location>
</feature>
<feature type="compositionally biased region" description="Basic and acidic residues" evidence="3">
    <location>
        <begin position="278"/>
        <end position="304"/>
    </location>
</feature>
<dbReference type="InterPro" id="IPR051702">
    <property type="entry name" value="SH3_domain_YSC84-like"/>
</dbReference>
<keyword evidence="6" id="KW-1185">Reference proteome</keyword>
<evidence type="ECO:0000313" key="5">
    <source>
        <dbReference type="EMBL" id="KDN39162.1"/>
    </source>
</evidence>
<sequence>MGNPFPVSLSQECRKAEKILTDFIDPVTGLDAVVPLSVLRKAQGFAIFSVFRIGALLSARAGSGVVLAKAEDGEWSPPAAVGLGGLGGGFNAGAEVTDFLIVLNSRAAVRSFMATGSLQLGGNLSLAVGPLGRSAEASGSLSTSGGAAAMFSYSKSKGLYGGVILEGTILVDRADANAKAYGRRSITSKLILSGTVTVPEFARPLLSTIERLMRNGGAVGAGMHGDFRNMGIGAAEDAVAGAADGALYDNFSRPVCSGVGRRSRPARENGDSSGNANRTEEYNDDDGGRVYHEEEGDFGERDSYDTPSRPVTMARQWSNSDRQQKNENETRNVGAYVFGRGSAAQDQNDPFADNAASTSIGRRMSPSVSRSYNNSGRSSRQRAGSRAASDYACADAAAANDPVCPPSTSAASSSSAGSRPKHHRKGSSFSFPSFRSGGGNSGTKNLRTTPTPPLANFQYDYDADRQDADVRSRNAVMNVNTAHTAASFPVQFNNGSSFSSGEEDEQYFTSSSQYHHHHQQQSDAHKPLGALSSSSSSSTTEHYSWEESDGGRDRERYFDAFDRELQQPKSANACSGYNTSGGGVADKRATPTLCLNGGSGSGGGRGDTRASPIASRSANNTSRSSFRTSSRADSRSETPIWARNLHFDDRVNAGGYARGLAAARGRDREEERDEENDPFYRTYYEARQEGMRRDLAGAGVRTKIQSYDPPPAGKPVRAPLPSDLSEGQPTPVPFPQNEYVIAQFDFGGAERGDLTFKRGDVIEVLRRTASREDWWDGKCRGRLGSFPANYTEDL</sequence>
<dbReference type="HOGENOM" id="CLU_015320_2_2_1"/>
<dbReference type="SUPFAM" id="SSF50044">
    <property type="entry name" value="SH3-domain"/>
    <property type="match status" value="1"/>
</dbReference>
<dbReference type="PANTHER" id="PTHR15629">
    <property type="entry name" value="SH3YL1 PROTEIN"/>
    <property type="match status" value="1"/>
</dbReference>
<feature type="region of interest" description="Disordered" evidence="3">
    <location>
        <begin position="257"/>
        <end position="386"/>
    </location>
</feature>
<dbReference type="RefSeq" id="XP_013240943.1">
    <property type="nucleotide sequence ID" value="XM_013385489.1"/>
</dbReference>
<protein>
    <submittedName>
        <fullName evidence="5">DUF500-domain-containing protein</fullName>
    </submittedName>
</protein>
<name>A0A066VBM8_TILAU</name>
<reference evidence="5 6" key="1">
    <citation type="submission" date="2014-05" db="EMBL/GenBank/DDBJ databases">
        <title>Draft genome sequence of a rare smut relative, Tilletiaria anomala UBC 951.</title>
        <authorList>
            <consortium name="DOE Joint Genome Institute"/>
            <person name="Toome M."/>
            <person name="Kuo A."/>
            <person name="Henrissat B."/>
            <person name="Lipzen A."/>
            <person name="Tritt A."/>
            <person name="Yoshinaga Y."/>
            <person name="Zane M."/>
            <person name="Barry K."/>
            <person name="Grigoriev I.V."/>
            <person name="Spatafora J.W."/>
            <person name="Aimea M.C."/>
        </authorList>
    </citation>
    <scope>NUCLEOTIDE SEQUENCE [LARGE SCALE GENOMIC DNA]</scope>
    <source>
        <strain evidence="5 6">UBC 951</strain>
    </source>
</reference>
<feature type="compositionally biased region" description="Polar residues" evidence="3">
    <location>
        <begin position="490"/>
        <end position="500"/>
    </location>
</feature>
<keyword evidence="1 2" id="KW-0728">SH3 domain</keyword>
<dbReference type="InterPro" id="IPR001452">
    <property type="entry name" value="SH3_domain"/>
</dbReference>
<dbReference type="GO" id="GO:0051015">
    <property type="term" value="F:actin filament binding"/>
    <property type="evidence" value="ECO:0007669"/>
    <property type="project" value="TreeGrafter"/>
</dbReference>
<dbReference type="GO" id="GO:0051017">
    <property type="term" value="P:actin filament bundle assembly"/>
    <property type="evidence" value="ECO:0007669"/>
    <property type="project" value="TreeGrafter"/>
</dbReference>
<dbReference type="GO" id="GO:0035091">
    <property type="term" value="F:phosphatidylinositol binding"/>
    <property type="evidence" value="ECO:0007669"/>
    <property type="project" value="TreeGrafter"/>
</dbReference>
<dbReference type="OrthoDB" id="443981at2759"/>
<feature type="region of interest" description="Disordered" evidence="3">
    <location>
        <begin position="596"/>
        <end position="636"/>
    </location>
</feature>
<dbReference type="InterPro" id="IPR007461">
    <property type="entry name" value="Ysc84_actin-binding"/>
</dbReference>
<feature type="domain" description="SH3" evidence="4">
    <location>
        <begin position="735"/>
        <end position="794"/>
    </location>
</feature>
<dbReference type="GO" id="GO:0030479">
    <property type="term" value="C:actin cortical patch"/>
    <property type="evidence" value="ECO:0007669"/>
    <property type="project" value="TreeGrafter"/>
</dbReference>
<feature type="compositionally biased region" description="Low complexity" evidence="3">
    <location>
        <begin position="367"/>
        <end position="386"/>
    </location>
</feature>
<evidence type="ECO:0000256" key="1">
    <source>
        <dbReference type="ARBA" id="ARBA00022443"/>
    </source>
</evidence>
<dbReference type="PANTHER" id="PTHR15629:SF2">
    <property type="entry name" value="SH3 DOMAIN-CONTAINING YSC84-LIKE PROTEIN 1"/>
    <property type="match status" value="1"/>
</dbReference>
<dbReference type="InParanoid" id="A0A066VBM8"/>
<proteinExistence type="predicted"/>
<feature type="region of interest" description="Disordered" evidence="3">
    <location>
        <begin position="399"/>
        <end position="458"/>
    </location>
</feature>
<comment type="caution">
    <text evidence="5">The sequence shown here is derived from an EMBL/GenBank/DDBJ whole genome shotgun (WGS) entry which is preliminary data.</text>
</comment>
<dbReference type="PROSITE" id="PS50002">
    <property type="entry name" value="SH3"/>
    <property type="match status" value="1"/>
</dbReference>
<feature type="compositionally biased region" description="Low complexity" evidence="3">
    <location>
        <begin position="615"/>
        <end position="629"/>
    </location>
</feature>
<dbReference type="EMBL" id="JMSN01000108">
    <property type="protein sequence ID" value="KDN39162.1"/>
    <property type="molecule type" value="Genomic_DNA"/>
</dbReference>
<dbReference type="FunFam" id="2.30.30.40:FF:000100">
    <property type="entry name" value="SH3 domain-containing YSC84-like protein 1"/>
    <property type="match status" value="1"/>
</dbReference>
<organism evidence="5 6">
    <name type="scientific">Tilletiaria anomala (strain ATCC 24038 / CBS 436.72 / UBC 951)</name>
    <dbReference type="NCBI Taxonomy" id="1037660"/>
    <lineage>
        <taxon>Eukaryota</taxon>
        <taxon>Fungi</taxon>
        <taxon>Dikarya</taxon>
        <taxon>Basidiomycota</taxon>
        <taxon>Ustilaginomycotina</taxon>
        <taxon>Exobasidiomycetes</taxon>
        <taxon>Georgefischeriales</taxon>
        <taxon>Tilletiariaceae</taxon>
        <taxon>Tilletiaria</taxon>
    </lineage>
</organism>
<feature type="region of interest" description="Disordered" evidence="3">
    <location>
        <begin position="490"/>
        <end position="551"/>
    </location>
</feature>
<dbReference type="AlphaFoldDB" id="A0A066VBM8"/>
<evidence type="ECO:0000259" key="4">
    <source>
        <dbReference type="PROSITE" id="PS50002"/>
    </source>
</evidence>
<accession>A0A066VBM8</accession>
<dbReference type="Gene3D" id="2.30.30.40">
    <property type="entry name" value="SH3 Domains"/>
    <property type="match status" value="1"/>
</dbReference>
<dbReference type="InterPro" id="IPR036028">
    <property type="entry name" value="SH3-like_dom_sf"/>
</dbReference>
<dbReference type="PRINTS" id="PR00452">
    <property type="entry name" value="SH3DOMAIN"/>
</dbReference>
<dbReference type="Proteomes" id="UP000027361">
    <property type="component" value="Unassembled WGS sequence"/>
</dbReference>
<dbReference type="Pfam" id="PF04366">
    <property type="entry name" value="Ysc84"/>
    <property type="match status" value="1"/>
</dbReference>
<dbReference type="Pfam" id="PF00018">
    <property type="entry name" value="SH3_1"/>
    <property type="match status" value="1"/>
</dbReference>
<dbReference type="SMART" id="SM00326">
    <property type="entry name" value="SH3"/>
    <property type="match status" value="1"/>
</dbReference>
<evidence type="ECO:0000256" key="2">
    <source>
        <dbReference type="PROSITE-ProRule" id="PRU00192"/>
    </source>
</evidence>
<gene>
    <name evidence="5" type="ORF">K437DRAFT_239679</name>
</gene>
<dbReference type="STRING" id="1037660.A0A066VBM8"/>
<dbReference type="GeneID" id="25263016"/>
<dbReference type="FunCoup" id="A0A066VBM8">
    <property type="interactions" value="27"/>
</dbReference>